<evidence type="ECO:0000256" key="1">
    <source>
        <dbReference type="SAM" id="MobiDB-lite"/>
    </source>
</evidence>
<feature type="domain" description="ALIX V-shaped" evidence="2">
    <location>
        <begin position="4"/>
        <end position="148"/>
    </location>
</feature>
<dbReference type="GO" id="GO:0005768">
    <property type="term" value="C:endosome"/>
    <property type="evidence" value="ECO:0007669"/>
    <property type="project" value="TreeGrafter"/>
</dbReference>
<dbReference type="OrthoDB" id="10266451at2759"/>
<dbReference type="GO" id="GO:0043328">
    <property type="term" value="P:protein transport to vacuole involved in ubiquitin-dependent protein catabolic process via the multivesicular body sorting pathway"/>
    <property type="evidence" value="ECO:0007669"/>
    <property type="project" value="TreeGrafter"/>
</dbReference>
<dbReference type="Proteomes" id="UP000595437">
    <property type="component" value="Chromosome 18"/>
</dbReference>
<gene>
    <name evidence="3" type="ORF">FKW44_023202</name>
</gene>
<protein>
    <recommendedName>
        <fullName evidence="2">ALIX V-shaped domain-containing protein</fullName>
    </recommendedName>
</protein>
<feature type="region of interest" description="Disordered" evidence="1">
    <location>
        <begin position="405"/>
        <end position="430"/>
    </location>
</feature>
<accession>A0A7T8JUJ7</accession>
<feature type="compositionally biased region" description="Polar residues" evidence="1">
    <location>
        <begin position="243"/>
        <end position="263"/>
    </location>
</feature>
<dbReference type="InterPro" id="IPR025304">
    <property type="entry name" value="ALIX_V_dom"/>
</dbReference>
<dbReference type="Pfam" id="PF13949">
    <property type="entry name" value="ALIX_LYPXL_bnd"/>
    <property type="match status" value="1"/>
</dbReference>
<evidence type="ECO:0000259" key="2">
    <source>
        <dbReference type="Pfam" id="PF13949"/>
    </source>
</evidence>
<dbReference type="Gene3D" id="1.20.120.560">
    <property type="entry name" value="alix/aip1 in complex with the ypdl late domain"/>
    <property type="match status" value="1"/>
</dbReference>
<organism evidence="3 4">
    <name type="scientific">Caligus rogercresseyi</name>
    <name type="common">Sea louse</name>
    <dbReference type="NCBI Taxonomy" id="217165"/>
    <lineage>
        <taxon>Eukaryota</taxon>
        <taxon>Metazoa</taxon>
        <taxon>Ecdysozoa</taxon>
        <taxon>Arthropoda</taxon>
        <taxon>Crustacea</taxon>
        <taxon>Multicrustacea</taxon>
        <taxon>Hexanauplia</taxon>
        <taxon>Copepoda</taxon>
        <taxon>Siphonostomatoida</taxon>
        <taxon>Caligidae</taxon>
        <taxon>Caligus</taxon>
    </lineage>
</organism>
<feature type="region of interest" description="Disordered" evidence="1">
    <location>
        <begin position="153"/>
        <end position="188"/>
    </location>
</feature>
<dbReference type="PANTHER" id="PTHR23030">
    <property type="entry name" value="PCD6 INTERACTING PROTEIN-RELATED"/>
    <property type="match status" value="1"/>
</dbReference>
<feature type="compositionally biased region" description="Polar residues" evidence="1">
    <location>
        <begin position="302"/>
        <end position="375"/>
    </location>
</feature>
<proteinExistence type="predicted"/>
<feature type="region of interest" description="Disordered" evidence="1">
    <location>
        <begin position="220"/>
        <end position="265"/>
    </location>
</feature>
<dbReference type="PANTHER" id="PTHR23030:SF30">
    <property type="entry name" value="TYROSINE-PROTEIN PHOSPHATASE NON-RECEPTOR TYPE 23"/>
    <property type="match status" value="1"/>
</dbReference>
<sequence length="430" mass="47617">MLRIYDKVKEMKSQRIFLLNKLRDEVQNDDITKKLILYKNRDLTDVFSSELKKYDSSLNFLRTNLEAQGNILKIFADINAKYVDTRCTISELLSARKEMINSLIQSYHTYDDLLHKTAKGLQFYDKLESNVAKALSKAKGVVKVQAEERDALIAKNSPRRMPTLNGGGGGGFPSAPPPSSSSGKPTLKDYLNAMKGHEAGKESPTHGVTPHYNHVAIPKQSNEKEDSASPVVAPPIAYPPPRSTYTSGTLPSSNNLSLATASPQIQQQEQIRQYYSPPNTTAAYQYPASASSNASIIPGTHPSPQSKEPNSMNKNTSYVQQPNNYYGQSYYYNTNPGANTNASPYMQPQHVTPQKPSHSNNNNPYGQYNSPSQTPHHPYVSQQYAANAYNNYQSQQAYTHKYNIPPNNSSNTIPGGAYSPTTHSSSNILI</sequence>
<dbReference type="AlphaFoldDB" id="A0A7T8JUJ7"/>
<feature type="compositionally biased region" description="Polar residues" evidence="1">
    <location>
        <begin position="419"/>
        <end position="430"/>
    </location>
</feature>
<reference evidence="4" key="1">
    <citation type="submission" date="2021-01" db="EMBL/GenBank/DDBJ databases">
        <title>Caligus Genome Assembly.</title>
        <authorList>
            <person name="Gallardo-Escarate C."/>
        </authorList>
    </citation>
    <scope>NUCLEOTIDE SEQUENCE [LARGE SCALE GENOMIC DNA]</scope>
</reference>
<feature type="compositionally biased region" description="Pro residues" evidence="1">
    <location>
        <begin position="232"/>
        <end position="242"/>
    </location>
</feature>
<evidence type="ECO:0000313" key="3">
    <source>
        <dbReference type="EMBL" id="QQP35079.1"/>
    </source>
</evidence>
<name>A0A7T8JUJ7_CALRO</name>
<evidence type="ECO:0000313" key="4">
    <source>
        <dbReference type="Proteomes" id="UP000595437"/>
    </source>
</evidence>
<feature type="region of interest" description="Disordered" evidence="1">
    <location>
        <begin position="293"/>
        <end position="378"/>
    </location>
</feature>
<dbReference type="EMBL" id="CP045907">
    <property type="protein sequence ID" value="QQP35079.1"/>
    <property type="molecule type" value="Genomic_DNA"/>
</dbReference>
<keyword evidence="4" id="KW-1185">Reference proteome</keyword>
<feature type="compositionally biased region" description="Low complexity" evidence="1">
    <location>
        <begin position="405"/>
        <end position="414"/>
    </location>
</feature>